<dbReference type="GO" id="GO:0051607">
    <property type="term" value="P:defense response to virus"/>
    <property type="evidence" value="ECO:0007669"/>
    <property type="project" value="UniProtKB-KW"/>
</dbReference>
<dbReference type="OrthoDB" id="9813956at2"/>
<sequence length="544" mass="61254">MNFKQIQSAALARTKIIPSNKAILGMFQSPLQALNQILIPVDQPPKPILEAAVSADQKCEPLYTTLTQKTRSLADEIIEARFSWRLRVGGMRGFQELLLPVLHPVYGIPYIPSSSLKGAVKAWARKEIQDQNLINRLLGQLDQGVGCVQILDAFPTKPCLSLDITNPQWEWQEDNRIKYKTVPHTLLSMAEPTLIIGLTYTHRGQQQHQSEDLKTVKTWMENALAVGIGSRVSAGYGRTQIQSRFSYSSSHPFQLWTQGIFGADPKKAGEFRPVALRGVLRYWFRAIALGLYDPVTCRTLENQLFGKLSQEGTFSLGVNLTQEQDYPPYFYAGDILLESRYEHHLLLMEKLLFLTSHIAGIGRGSRRPLHRNNGRMRGCHWELNDYKLPSNLESWQSFLQEVQNTFLEVQQAGTPEAGDPGNWNKRYQDVLNHQAVIYLVPSPNQIHPDQVKNWSSQGATPPVLGTALNLLYSNDRFKGKTNKNPGNVLVGGTLGIPSFVIIQSNFPKLGKPYQTVTVFGANNSDRQEFIRNLPSNSIQVWPLN</sequence>
<feature type="domain" description="CRISPR type III-associated protein" evidence="2">
    <location>
        <begin position="89"/>
        <end position="238"/>
    </location>
</feature>
<evidence type="ECO:0000259" key="2">
    <source>
        <dbReference type="Pfam" id="PF03787"/>
    </source>
</evidence>
<dbReference type="AlphaFoldDB" id="A0A1J1LUV6"/>
<name>A0A1J1LUV6_9CYAN</name>
<dbReference type="PANTHER" id="PTHR39965:SF1">
    <property type="entry name" value="CRISPR SYSTEM CMR SUBUNIT CMR6"/>
    <property type="match status" value="1"/>
</dbReference>
<dbReference type="PANTHER" id="PTHR39965">
    <property type="entry name" value="CRISPR SYSTEM CMR SUBUNIT CMR6"/>
    <property type="match status" value="1"/>
</dbReference>
<dbReference type="STRING" id="671072.PL921490007"/>
<proteinExistence type="predicted"/>
<keyword evidence="1" id="KW-0051">Antiviral defense</keyword>
<dbReference type="EMBL" id="CZDF01000199">
    <property type="protein sequence ID" value="CUR36207.1"/>
    <property type="molecule type" value="Genomic_DNA"/>
</dbReference>
<dbReference type="RefSeq" id="WP_072717313.1">
    <property type="nucleotide sequence ID" value="NZ_LN889765.1"/>
</dbReference>
<accession>A0A1J1LUV6</accession>
<reference evidence="4" key="1">
    <citation type="submission" date="2015-10" db="EMBL/GenBank/DDBJ databases">
        <authorList>
            <person name="Regsiter A."/>
            <person name="william w."/>
        </authorList>
    </citation>
    <scope>NUCLEOTIDE SEQUENCE [LARGE SCALE GENOMIC DNA]</scope>
</reference>
<keyword evidence="4" id="KW-1185">Reference proteome</keyword>
<gene>
    <name evidence="3" type="ORF">PL921490007</name>
</gene>
<dbReference type="InterPro" id="IPR010172">
    <property type="entry name" value="CRISPR-assoc_prot_TM1791"/>
</dbReference>
<evidence type="ECO:0000313" key="3">
    <source>
        <dbReference type="EMBL" id="CUR36207.1"/>
    </source>
</evidence>
<dbReference type="Pfam" id="PF03787">
    <property type="entry name" value="RAMPs"/>
    <property type="match status" value="1"/>
</dbReference>
<evidence type="ECO:0000313" key="4">
    <source>
        <dbReference type="Proteomes" id="UP000184315"/>
    </source>
</evidence>
<dbReference type="Proteomes" id="UP000184315">
    <property type="component" value="Unassembled WGS sequence"/>
</dbReference>
<dbReference type="InterPro" id="IPR005537">
    <property type="entry name" value="RAMP_III_fam"/>
</dbReference>
<protein>
    <submittedName>
        <fullName evidence="3">Cmr6 family CRISPR-associated RAMP protein</fullName>
    </submittedName>
</protein>
<organism evidence="3 4">
    <name type="scientific">Planktothrix tepida PCC 9214</name>
    <dbReference type="NCBI Taxonomy" id="671072"/>
    <lineage>
        <taxon>Bacteria</taxon>
        <taxon>Bacillati</taxon>
        <taxon>Cyanobacteriota</taxon>
        <taxon>Cyanophyceae</taxon>
        <taxon>Oscillatoriophycideae</taxon>
        <taxon>Oscillatoriales</taxon>
        <taxon>Microcoleaceae</taxon>
        <taxon>Planktothrix</taxon>
    </lineage>
</organism>
<evidence type="ECO:0000256" key="1">
    <source>
        <dbReference type="ARBA" id="ARBA00023118"/>
    </source>
</evidence>